<dbReference type="Proteomes" id="UP000615580">
    <property type="component" value="Unassembled WGS sequence"/>
</dbReference>
<dbReference type="EMBL" id="JADQUG010000010">
    <property type="protein sequence ID" value="MBG9353823.1"/>
    <property type="molecule type" value="Genomic_DNA"/>
</dbReference>
<dbReference type="RefSeq" id="WP_197690045.1">
    <property type="nucleotide sequence ID" value="NZ_JADQUG010000010.1"/>
</dbReference>
<evidence type="ECO:0000313" key="2">
    <source>
        <dbReference type="Proteomes" id="UP000615580"/>
    </source>
</evidence>
<proteinExistence type="predicted"/>
<evidence type="ECO:0000313" key="1">
    <source>
        <dbReference type="EMBL" id="MBG9353823.1"/>
    </source>
</evidence>
<gene>
    <name evidence="1" type="ORF">I4J41_04165</name>
</gene>
<accession>A0ABS0LAW4</accession>
<sequence>MPTYDANYIPFEDAPANFDHTGTLYNTLIADLDDNGAQAIIAFDLNSQHSSIAFRADWNSNWADSSSTQDWPVLDKAFGRDTWKTLVAEHEIEALEELDEDDE</sequence>
<name>A0ABS0LAW4_9CORY</name>
<comment type="caution">
    <text evidence="1">The sequence shown here is derived from an EMBL/GenBank/DDBJ whole genome shotgun (WGS) entry which is preliminary data.</text>
</comment>
<protein>
    <submittedName>
        <fullName evidence="1">Uncharacterized protein</fullName>
    </submittedName>
</protein>
<reference evidence="1 2" key="1">
    <citation type="journal article" date="2020" name="J. Clin. Microbiol.">
        <title>Assessing the Genetic Diversity of Austrian Corynebacterium diphtheriae Clinical Isolates, 2011-2019.</title>
        <authorList>
            <person name="Schaeffer J."/>
            <person name="Huhulescu S."/>
            <person name="Stoeger A."/>
            <person name="Allerberger F."/>
            <person name="Ruppitsch W."/>
        </authorList>
    </citation>
    <scope>NUCLEOTIDE SEQUENCE [LARGE SCALE GENOMIC DNA]</scope>
    <source>
        <strain evidence="1 2">04-17</strain>
    </source>
</reference>
<keyword evidence="2" id="KW-1185">Reference proteome</keyword>
<organism evidence="1 2">
    <name type="scientific">Corynebacterium belfantii</name>
    <dbReference type="NCBI Taxonomy" id="2014537"/>
    <lineage>
        <taxon>Bacteria</taxon>
        <taxon>Bacillati</taxon>
        <taxon>Actinomycetota</taxon>
        <taxon>Actinomycetes</taxon>
        <taxon>Mycobacteriales</taxon>
        <taxon>Corynebacteriaceae</taxon>
        <taxon>Corynebacterium</taxon>
    </lineage>
</organism>